<dbReference type="CDD" id="cd00090">
    <property type="entry name" value="HTH_ARSR"/>
    <property type="match status" value="1"/>
</dbReference>
<reference evidence="3 4" key="1">
    <citation type="submission" date="2020-06" db="EMBL/GenBank/DDBJ databases">
        <title>Actinomadura xiongansis sp. nov., isolated from soil of Baiyangdian.</title>
        <authorList>
            <person name="Zhang X."/>
        </authorList>
    </citation>
    <scope>NUCLEOTIDE SEQUENCE [LARGE SCALE GENOMIC DNA]</scope>
    <source>
        <strain evidence="3 4">HBUM206468</strain>
    </source>
</reference>
<dbReference type="EMBL" id="JABVEC010000012">
    <property type="protein sequence ID" value="MBC6467388.1"/>
    <property type="molecule type" value="Genomic_DNA"/>
</dbReference>
<accession>A0ABR7LRT2</accession>
<dbReference type="Pfam" id="PF01022">
    <property type="entry name" value="HTH_5"/>
    <property type="match status" value="1"/>
</dbReference>
<dbReference type="RefSeq" id="WP_187244385.1">
    <property type="nucleotide sequence ID" value="NZ_BAAAOK010000005.1"/>
</dbReference>
<organism evidence="3 4">
    <name type="scientific">Actinomadura alba</name>
    <dbReference type="NCBI Taxonomy" id="406431"/>
    <lineage>
        <taxon>Bacteria</taxon>
        <taxon>Bacillati</taxon>
        <taxon>Actinomycetota</taxon>
        <taxon>Actinomycetes</taxon>
        <taxon>Streptosporangiales</taxon>
        <taxon>Thermomonosporaceae</taxon>
        <taxon>Actinomadura</taxon>
    </lineage>
</organism>
<gene>
    <name evidence="3" type="ORF">HKK74_18075</name>
</gene>
<dbReference type="Gene3D" id="1.10.10.10">
    <property type="entry name" value="Winged helix-like DNA-binding domain superfamily/Winged helix DNA-binding domain"/>
    <property type="match status" value="1"/>
</dbReference>
<dbReference type="InterPro" id="IPR001845">
    <property type="entry name" value="HTH_ArsR_DNA-bd_dom"/>
</dbReference>
<feature type="domain" description="HTH arsR-type" evidence="2">
    <location>
        <begin position="27"/>
        <end position="60"/>
    </location>
</feature>
<evidence type="ECO:0000313" key="4">
    <source>
        <dbReference type="Proteomes" id="UP000805614"/>
    </source>
</evidence>
<keyword evidence="4" id="KW-1185">Reference proteome</keyword>
<dbReference type="InterPro" id="IPR036390">
    <property type="entry name" value="WH_DNA-bd_sf"/>
</dbReference>
<feature type="region of interest" description="Disordered" evidence="1">
    <location>
        <begin position="59"/>
        <end position="79"/>
    </location>
</feature>
<feature type="compositionally biased region" description="Basic and acidic residues" evidence="1">
    <location>
        <begin position="68"/>
        <end position="79"/>
    </location>
</feature>
<dbReference type="SUPFAM" id="SSF46785">
    <property type="entry name" value="Winged helix' DNA-binding domain"/>
    <property type="match status" value="1"/>
</dbReference>
<comment type="caution">
    <text evidence="3">The sequence shown here is derived from an EMBL/GenBank/DDBJ whole genome shotgun (WGS) entry which is preliminary data.</text>
</comment>
<dbReference type="InterPro" id="IPR036388">
    <property type="entry name" value="WH-like_DNA-bd_sf"/>
</dbReference>
<protein>
    <submittedName>
        <fullName evidence="3">Helix-turn-helix transcriptional regulator</fullName>
    </submittedName>
</protein>
<name>A0ABR7LRT2_9ACTN</name>
<evidence type="ECO:0000313" key="3">
    <source>
        <dbReference type="EMBL" id="MBC6467388.1"/>
    </source>
</evidence>
<dbReference type="Proteomes" id="UP000805614">
    <property type="component" value="Unassembled WGS sequence"/>
</dbReference>
<dbReference type="InterPro" id="IPR011991">
    <property type="entry name" value="ArsR-like_HTH"/>
</dbReference>
<evidence type="ECO:0000256" key="1">
    <source>
        <dbReference type="SAM" id="MobiDB-lite"/>
    </source>
</evidence>
<sequence length="79" mass="8871">MATYRVDTRGALGDPTWRAVFEIPGSAPKSVRELAEALPVSRPTVSQHLKVRKESGLVTKRAGRAHRDHATRLDQRVRR</sequence>
<proteinExistence type="predicted"/>
<evidence type="ECO:0000259" key="2">
    <source>
        <dbReference type="Pfam" id="PF01022"/>
    </source>
</evidence>